<sequence length="222" mass="25371">MSPKKRDPPLTDYELQRMRKCFRNNAKMRKLGLLVLARLFANTRISPVIKQQKETKNSGLEYNGEDEPNNDGHLSDDGLEPETELGCTLASLSYKKKKITTKVTKRGVHKAQTEMQPGVLTRSHKNRPADVTAVTNQAKICNQPTEEDDPFDEEDWMRGPNIGRELDSMTRSRKGKLSLVIEPGKKRPNSVMIAAKFATECNIAVRNHVPIFPHWKEYKKHY</sequence>
<name>A0A811NC09_9POAL</name>
<evidence type="ECO:0000256" key="1">
    <source>
        <dbReference type="SAM" id="MobiDB-lite"/>
    </source>
</evidence>
<dbReference type="OrthoDB" id="694908at2759"/>
<keyword evidence="3" id="KW-1185">Reference proteome</keyword>
<dbReference type="PANTHER" id="PTHR33063">
    <property type="entry name" value="OS02G0583500 PROTEIN"/>
    <property type="match status" value="1"/>
</dbReference>
<dbReference type="Proteomes" id="UP000604825">
    <property type="component" value="Unassembled WGS sequence"/>
</dbReference>
<reference evidence="2" key="1">
    <citation type="submission" date="2020-10" db="EMBL/GenBank/DDBJ databases">
        <authorList>
            <person name="Han B."/>
            <person name="Lu T."/>
            <person name="Zhao Q."/>
            <person name="Huang X."/>
            <person name="Zhao Y."/>
        </authorList>
    </citation>
    <scope>NUCLEOTIDE SEQUENCE</scope>
</reference>
<evidence type="ECO:0000313" key="2">
    <source>
        <dbReference type="EMBL" id="CAD6221086.1"/>
    </source>
</evidence>
<dbReference type="AlphaFoldDB" id="A0A811NC09"/>
<organism evidence="2 3">
    <name type="scientific">Miscanthus lutarioriparius</name>
    <dbReference type="NCBI Taxonomy" id="422564"/>
    <lineage>
        <taxon>Eukaryota</taxon>
        <taxon>Viridiplantae</taxon>
        <taxon>Streptophyta</taxon>
        <taxon>Embryophyta</taxon>
        <taxon>Tracheophyta</taxon>
        <taxon>Spermatophyta</taxon>
        <taxon>Magnoliopsida</taxon>
        <taxon>Liliopsida</taxon>
        <taxon>Poales</taxon>
        <taxon>Poaceae</taxon>
        <taxon>PACMAD clade</taxon>
        <taxon>Panicoideae</taxon>
        <taxon>Andropogonodae</taxon>
        <taxon>Andropogoneae</taxon>
        <taxon>Saccharinae</taxon>
        <taxon>Miscanthus</taxon>
    </lineage>
</organism>
<feature type="region of interest" description="Disordered" evidence="1">
    <location>
        <begin position="51"/>
        <end position="79"/>
    </location>
</feature>
<protein>
    <submittedName>
        <fullName evidence="2">Uncharacterized protein</fullName>
    </submittedName>
</protein>
<comment type="caution">
    <text evidence="2">The sequence shown here is derived from an EMBL/GenBank/DDBJ whole genome shotgun (WGS) entry which is preliminary data.</text>
</comment>
<proteinExistence type="predicted"/>
<dbReference type="EMBL" id="CAJGYO010000003">
    <property type="protein sequence ID" value="CAD6221086.1"/>
    <property type="molecule type" value="Genomic_DNA"/>
</dbReference>
<accession>A0A811NC09</accession>
<gene>
    <name evidence="2" type="ORF">NCGR_LOCUS14492</name>
</gene>
<evidence type="ECO:0000313" key="3">
    <source>
        <dbReference type="Proteomes" id="UP000604825"/>
    </source>
</evidence>
<dbReference type="PANTHER" id="PTHR33063:SF17">
    <property type="entry name" value="OS06G0271400 PROTEIN"/>
    <property type="match status" value="1"/>
</dbReference>